<evidence type="ECO:0000313" key="2">
    <source>
        <dbReference type="EMBL" id="UVS70096.1"/>
    </source>
</evidence>
<proteinExistence type="predicted"/>
<evidence type="ECO:0000256" key="1">
    <source>
        <dbReference type="SAM" id="MobiDB-lite"/>
    </source>
</evidence>
<feature type="compositionally biased region" description="Basic and acidic residues" evidence="1">
    <location>
        <begin position="36"/>
        <end position="62"/>
    </location>
</feature>
<reference evidence="2" key="1">
    <citation type="submission" date="2022-08" db="EMBL/GenBank/DDBJ databases">
        <title>Dynamic responses of ammonia-oxidizing microbial communities induced by reactive oxygen species (ROS) in fluctuating redox aquifers.</title>
        <authorList>
            <person name="Wang P."/>
            <person name="Wang H."/>
        </authorList>
    </citation>
    <scope>NUCLEOTIDE SEQUENCE</scope>
    <source>
        <strain evidence="2">PLX03</strain>
    </source>
</reference>
<sequence>MTGSNIDRREEKSGINQRNRRQTTTRTGTGMTMEQLIRETRKEVYRAQKKEAIPNKNKEKSTVRNSMQQQQVIPHEMQRYLTSAVVQADESTLTAHLQEFCSKIPSGSYRVKVLVRKNNKVTVRMTYRGEQQPLQQPDISTPASP</sequence>
<feature type="compositionally biased region" description="Low complexity" evidence="1">
    <location>
        <begin position="24"/>
        <end position="33"/>
    </location>
</feature>
<accession>A0A977IFH8</accession>
<feature type="compositionally biased region" description="Basic and acidic residues" evidence="1">
    <location>
        <begin position="1"/>
        <end position="13"/>
    </location>
</feature>
<name>A0A977IFH8_9ARCH</name>
<protein>
    <submittedName>
        <fullName evidence="2">Uncharacterized protein</fullName>
    </submittedName>
</protein>
<organism evidence="2">
    <name type="scientific">Nitrososphaera viennensis</name>
    <dbReference type="NCBI Taxonomy" id="1034015"/>
    <lineage>
        <taxon>Archaea</taxon>
        <taxon>Nitrososphaerota</taxon>
        <taxon>Nitrososphaeria</taxon>
        <taxon>Nitrososphaerales</taxon>
        <taxon>Nitrososphaeraceae</taxon>
        <taxon>Nitrososphaera</taxon>
    </lineage>
</organism>
<dbReference type="GeneID" id="74946217"/>
<gene>
    <name evidence="2" type="ORF">NWT39_04730</name>
</gene>
<dbReference type="Proteomes" id="UP001059771">
    <property type="component" value="Chromosome"/>
</dbReference>
<dbReference type="RefSeq" id="WP_075054247.1">
    <property type="nucleotide sequence ID" value="NZ_CP103305.1"/>
</dbReference>
<dbReference type="AlphaFoldDB" id="A0A977IFH8"/>
<dbReference type="EMBL" id="CP103305">
    <property type="protein sequence ID" value="UVS70096.1"/>
    <property type="molecule type" value="Genomic_DNA"/>
</dbReference>
<feature type="region of interest" description="Disordered" evidence="1">
    <location>
        <begin position="1"/>
        <end position="70"/>
    </location>
</feature>